<dbReference type="AlphaFoldDB" id="A0A9P7RY72"/>
<evidence type="ECO:0000313" key="2">
    <source>
        <dbReference type="Proteomes" id="UP001049176"/>
    </source>
</evidence>
<dbReference type="EMBL" id="CM032186">
    <property type="protein sequence ID" value="KAG7091643.1"/>
    <property type="molecule type" value="Genomic_DNA"/>
</dbReference>
<dbReference type="GeneID" id="66079740"/>
<gene>
    <name evidence="1" type="ORF">E1B28_010664</name>
</gene>
<reference evidence="1" key="1">
    <citation type="journal article" date="2021" name="Genome Biol. Evol.">
        <title>The assembled and annotated genome of the fairy-ring fungus Marasmius oreades.</title>
        <authorList>
            <person name="Hiltunen M."/>
            <person name="Ament-Velasquez S.L."/>
            <person name="Johannesson H."/>
        </authorList>
    </citation>
    <scope>NUCLEOTIDE SEQUENCE</scope>
    <source>
        <strain evidence="1">03SP1</strain>
    </source>
</reference>
<name>A0A9P7RY72_9AGAR</name>
<proteinExistence type="predicted"/>
<dbReference type="RefSeq" id="XP_043008113.1">
    <property type="nucleotide sequence ID" value="XM_043155641.1"/>
</dbReference>
<organism evidence="1 2">
    <name type="scientific">Marasmius oreades</name>
    <name type="common">fairy-ring Marasmius</name>
    <dbReference type="NCBI Taxonomy" id="181124"/>
    <lineage>
        <taxon>Eukaryota</taxon>
        <taxon>Fungi</taxon>
        <taxon>Dikarya</taxon>
        <taxon>Basidiomycota</taxon>
        <taxon>Agaricomycotina</taxon>
        <taxon>Agaricomycetes</taxon>
        <taxon>Agaricomycetidae</taxon>
        <taxon>Agaricales</taxon>
        <taxon>Marasmiineae</taxon>
        <taxon>Marasmiaceae</taxon>
        <taxon>Marasmius</taxon>
    </lineage>
</organism>
<sequence length="395" mass="44272">MVDSLMGRRTIHLLCNLHFGLDDPVFHPQPIKRGIEHLALILYSTANPSSPHLVAWKMPRESNFEPAAPTDPLRGLGKLSETLQCSMNEAAERFIRKISVLVNEDNSSSSGSTGLGKDQYVHNYIFALKFLVARLDTFSLFNEAHPFREPPQAPPPKPANVVGAVSDLDEVVERCYKAGIPVWYVQPLKKKDMTQVDKWLELDMSTSYPLQDTGLSLSFDDVSPPHPEVFNGFSNDTSRYRVMASFMHPFSTTNMDMEKTLFTVSDNNTLPSSSTPSRSIKTLSKNRHTPFAKPLSSKQLQIEQNKFVDVESPLMPWDIKPWAVASQSAGVGFDPNTPPPNGRNNGYTLPDPNIIAGTANEITCEAFLRTWLKLCPVLLYQLQSPTFRPLRVKDW</sequence>
<accession>A0A9P7RY72</accession>
<protein>
    <submittedName>
        <fullName evidence="1">Uncharacterized protein</fullName>
    </submittedName>
</protein>
<evidence type="ECO:0000313" key="1">
    <source>
        <dbReference type="EMBL" id="KAG7091643.1"/>
    </source>
</evidence>
<comment type="caution">
    <text evidence="1">The sequence shown here is derived from an EMBL/GenBank/DDBJ whole genome shotgun (WGS) entry which is preliminary data.</text>
</comment>
<dbReference type="OrthoDB" id="2634326at2759"/>
<dbReference type="Proteomes" id="UP001049176">
    <property type="component" value="Chromosome 6"/>
</dbReference>
<dbReference type="KEGG" id="more:E1B28_010664"/>
<keyword evidence="2" id="KW-1185">Reference proteome</keyword>